<dbReference type="InterPro" id="IPR006311">
    <property type="entry name" value="TAT_signal"/>
</dbReference>
<evidence type="ECO:0000313" key="3">
    <source>
        <dbReference type="Proteomes" id="UP000693672"/>
    </source>
</evidence>
<organism evidence="2 3">
    <name type="scientific">Paenibacillus solanacearum</name>
    <dbReference type="NCBI Taxonomy" id="2048548"/>
    <lineage>
        <taxon>Bacteria</taxon>
        <taxon>Bacillati</taxon>
        <taxon>Bacillota</taxon>
        <taxon>Bacilli</taxon>
        <taxon>Bacillales</taxon>
        <taxon>Paenibacillaceae</taxon>
        <taxon>Paenibacillus</taxon>
    </lineage>
</organism>
<proteinExistence type="predicted"/>
<evidence type="ECO:0000256" key="1">
    <source>
        <dbReference type="SAM" id="SignalP"/>
    </source>
</evidence>
<dbReference type="AlphaFoldDB" id="A0A916K5F3"/>
<dbReference type="PROSITE" id="PS51318">
    <property type="entry name" value="TAT"/>
    <property type="match status" value="1"/>
</dbReference>
<evidence type="ECO:0000313" key="2">
    <source>
        <dbReference type="EMBL" id="CAG7629136.1"/>
    </source>
</evidence>
<feature type="chain" id="PRO_5037645795" evidence="1">
    <location>
        <begin position="26"/>
        <end position="54"/>
    </location>
</feature>
<dbReference type="RefSeq" id="WP_218092835.1">
    <property type="nucleotide sequence ID" value="NZ_CAJVAS010000012.1"/>
</dbReference>
<keyword evidence="3" id="KW-1185">Reference proteome</keyword>
<keyword evidence="1" id="KW-0732">Signal</keyword>
<dbReference type="Proteomes" id="UP000693672">
    <property type="component" value="Unassembled WGS sequence"/>
</dbReference>
<protein>
    <submittedName>
        <fullName evidence="2">Uncharacterized protein</fullName>
    </submittedName>
</protein>
<sequence>MKMLRKRLVLGVLAVALAAGVSLSAAPKEANAMMPACSDIMDCIHTAHWYYFLR</sequence>
<feature type="signal peptide" evidence="1">
    <location>
        <begin position="1"/>
        <end position="25"/>
    </location>
</feature>
<accession>A0A916K5F3</accession>
<gene>
    <name evidence="2" type="ORF">PAESOLCIP111_03073</name>
</gene>
<reference evidence="2" key="1">
    <citation type="submission" date="2021-06" db="EMBL/GenBank/DDBJ databases">
        <authorList>
            <person name="Criscuolo A."/>
        </authorList>
    </citation>
    <scope>NUCLEOTIDE SEQUENCE</scope>
    <source>
        <strain evidence="2">CIP111600</strain>
    </source>
</reference>
<dbReference type="EMBL" id="CAJVAS010000012">
    <property type="protein sequence ID" value="CAG7629136.1"/>
    <property type="molecule type" value="Genomic_DNA"/>
</dbReference>
<comment type="caution">
    <text evidence="2">The sequence shown here is derived from an EMBL/GenBank/DDBJ whole genome shotgun (WGS) entry which is preliminary data.</text>
</comment>
<name>A0A916K5F3_9BACL</name>